<dbReference type="EMBL" id="VRMN01000001">
    <property type="protein sequence ID" value="KAA8498317.1"/>
    <property type="molecule type" value="Genomic_DNA"/>
</dbReference>
<organism evidence="2 3">
    <name type="scientific">Porphyridium purpureum</name>
    <name type="common">Red alga</name>
    <name type="synonym">Porphyridium cruentum</name>
    <dbReference type="NCBI Taxonomy" id="35688"/>
    <lineage>
        <taxon>Eukaryota</taxon>
        <taxon>Rhodophyta</taxon>
        <taxon>Bangiophyceae</taxon>
        <taxon>Porphyridiales</taxon>
        <taxon>Porphyridiaceae</taxon>
        <taxon>Porphyridium</taxon>
    </lineage>
</organism>
<dbReference type="Proteomes" id="UP000324585">
    <property type="component" value="Unassembled WGS sequence"/>
</dbReference>
<sequence>MQSSISKSKAAHLRAAAGHTDEMAELSLASLEIGTIAHSVRTECARLQEHSASSDVDMFALEHSTSGQRERQSRSRHRTKRATVRRAMYAQSRHVAADELVHKWLEIRVRVSDDRTSRVLDTSIAPYTRAAITDQGAA</sequence>
<proteinExistence type="predicted"/>
<dbReference type="AlphaFoldDB" id="A0A5J4Z6N1"/>
<reference evidence="3" key="1">
    <citation type="journal article" date="2019" name="Nat. Commun.">
        <title>Expansion of phycobilisome linker gene families in mesophilic red algae.</title>
        <authorList>
            <person name="Lee J."/>
            <person name="Kim D."/>
            <person name="Bhattacharya D."/>
            <person name="Yoon H.S."/>
        </authorList>
    </citation>
    <scope>NUCLEOTIDE SEQUENCE [LARGE SCALE GENOMIC DNA]</scope>
    <source>
        <strain evidence="3">CCMP 1328</strain>
    </source>
</reference>
<protein>
    <submittedName>
        <fullName evidence="2">Uncharacterized protein</fullName>
    </submittedName>
</protein>
<accession>A0A5J4Z6N1</accession>
<gene>
    <name evidence="2" type="ORF">FVE85_5902</name>
</gene>
<feature type="region of interest" description="Disordered" evidence="1">
    <location>
        <begin position="50"/>
        <end position="86"/>
    </location>
</feature>
<evidence type="ECO:0000256" key="1">
    <source>
        <dbReference type="SAM" id="MobiDB-lite"/>
    </source>
</evidence>
<keyword evidence="3" id="KW-1185">Reference proteome</keyword>
<evidence type="ECO:0000313" key="2">
    <source>
        <dbReference type="EMBL" id="KAA8498317.1"/>
    </source>
</evidence>
<comment type="caution">
    <text evidence="2">The sequence shown here is derived from an EMBL/GenBank/DDBJ whole genome shotgun (WGS) entry which is preliminary data.</text>
</comment>
<feature type="compositionally biased region" description="Basic residues" evidence="1">
    <location>
        <begin position="74"/>
        <end position="84"/>
    </location>
</feature>
<name>A0A5J4Z6N1_PORPP</name>
<evidence type="ECO:0000313" key="3">
    <source>
        <dbReference type="Proteomes" id="UP000324585"/>
    </source>
</evidence>